<dbReference type="Gene3D" id="3.40.50.150">
    <property type="entry name" value="Vaccinia Virus protein VP39"/>
    <property type="match status" value="1"/>
</dbReference>
<dbReference type="EMBL" id="JAVRRG010000028">
    <property type="protein sequence ID" value="KAK5095403.1"/>
    <property type="molecule type" value="Genomic_DNA"/>
</dbReference>
<keyword evidence="3" id="KW-1185">Reference proteome</keyword>
<sequence>MSGHGNTSQHSYSMTGQTPQQQSQHGAGTLSTIPSTLSSALPQPQPQSQSAAVTTGQKDIDSMTKSQVRYLDTATAYDLWSSVYDTDGNFLQALDSIEMQTLLPRAMSLLQAQFQAEDRKQANRNIKAVDLGCGTGRNTLQLLEVPTVTNIVGLELSPKMMEIARSRCETRLEEIRVRSRQAQHHDAAQSQQNLRLDFESFNMLNHSPPSTALNADLVLSTLVLEHIPLATFFTCASSLLRPGGTLLLTNMHADMGRVSQAGFVDPETNQKVRPESYVYSVADVLTAAGEAGLDVVGSVKEQTTGFAVTRRSVTWVNEHRRQICRAVEDRISIAEQARTPLPASMQL</sequence>
<evidence type="ECO:0000313" key="2">
    <source>
        <dbReference type="EMBL" id="KAK5095403.1"/>
    </source>
</evidence>
<reference evidence="2 3" key="1">
    <citation type="submission" date="2023-08" db="EMBL/GenBank/DDBJ databases">
        <title>Black Yeasts Isolated from many extreme environments.</title>
        <authorList>
            <person name="Coleine C."/>
            <person name="Stajich J.E."/>
            <person name="Selbmann L."/>
        </authorList>
    </citation>
    <scope>NUCLEOTIDE SEQUENCE [LARGE SCALE GENOMIC DNA]</scope>
    <source>
        <strain evidence="2 3">CCFEE 5885</strain>
    </source>
</reference>
<evidence type="ECO:0000313" key="3">
    <source>
        <dbReference type="Proteomes" id="UP001345013"/>
    </source>
</evidence>
<dbReference type="InterPro" id="IPR029063">
    <property type="entry name" value="SAM-dependent_MTases_sf"/>
</dbReference>
<protein>
    <recommendedName>
        <fullName evidence="4">Methyltransferase domain-containing protein</fullName>
    </recommendedName>
</protein>
<proteinExistence type="predicted"/>
<accession>A0ABR0KFZ6</accession>
<name>A0ABR0KFZ6_9EURO</name>
<dbReference type="PANTHER" id="PTHR43464">
    <property type="entry name" value="METHYLTRANSFERASE"/>
    <property type="match status" value="1"/>
</dbReference>
<dbReference type="PANTHER" id="PTHR43464:SF52">
    <property type="entry name" value="PUTATIVE-RELATED"/>
    <property type="match status" value="1"/>
</dbReference>
<dbReference type="Proteomes" id="UP001345013">
    <property type="component" value="Unassembled WGS sequence"/>
</dbReference>
<evidence type="ECO:0000256" key="1">
    <source>
        <dbReference type="SAM" id="MobiDB-lite"/>
    </source>
</evidence>
<feature type="compositionally biased region" description="Low complexity" evidence="1">
    <location>
        <begin position="37"/>
        <end position="52"/>
    </location>
</feature>
<organism evidence="2 3">
    <name type="scientific">Lithohypha guttulata</name>
    <dbReference type="NCBI Taxonomy" id="1690604"/>
    <lineage>
        <taxon>Eukaryota</taxon>
        <taxon>Fungi</taxon>
        <taxon>Dikarya</taxon>
        <taxon>Ascomycota</taxon>
        <taxon>Pezizomycotina</taxon>
        <taxon>Eurotiomycetes</taxon>
        <taxon>Chaetothyriomycetidae</taxon>
        <taxon>Chaetothyriales</taxon>
        <taxon>Trichomeriaceae</taxon>
        <taxon>Lithohypha</taxon>
    </lineage>
</organism>
<dbReference type="CDD" id="cd02440">
    <property type="entry name" value="AdoMet_MTases"/>
    <property type="match status" value="1"/>
</dbReference>
<dbReference type="SUPFAM" id="SSF53335">
    <property type="entry name" value="S-adenosyl-L-methionine-dependent methyltransferases"/>
    <property type="match status" value="1"/>
</dbReference>
<comment type="caution">
    <text evidence="2">The sequence shown here is derived from an EMBL/GenBank/DDBJ whole genome shotgun (WGS) entry which is preliminary data.</text>
</comment>
<feature type="region of interest" description="Disordered" evidence="1">
    <location>
        <begin position="1"/>
        <end position="59"/>
    </location>
</feature>
<feature type="compositionally biased region" description="Polar residues" evidence="1">
    <location>
        <begin position="1"/>
        <end position="36"/>
    </location>
</feature>
<dbReference type="Pfam" id="PF13489">
    <property type="entry name" value="Methyltransf_23"/>
    <property type="match status" value="1"/>
</dbReference>
<evidence type="ECO:0008006" key="4">
    <source>
        <dbReference type="Google" id="ProtNLM"/>
    </source>
</evidence>
<gene>
    <name evidence="2" type="ORF">LTR24_003115</name>
</gene>